<reference evidence="3" key="1">
    <citation type="journal article" date="2015" name="Nature">
        <title>Complex archaea that bridge the gap between prokaryotes and eukaryotes.</title>
        <authorList>
            <person name="Spang A."/>
            <person name="Saw J.H."/>
            <person name="Jorgensen S.L."/>
            <person name="Zaremba-Niedzwiedzka K."/>
            <person name="Martijn J."/>
            <person name="Lind A.E."/>
            <person name="van Eijk R."/>
            <person name="Schleper C."/>
            <person name="Guy L."/>
            <person name="Ettema T.J."/>
        </authorList>
    </citation>
    <scope>NUCLEOTIDE SEQUENCE</scope>
</reference>
<dbReference type="InterPro" id="IPR052404">
    <property type="entry name" value="SPP1-like_terminase"/>
</dbReference>
<dbReference type="GO" id="GO:0051276">
    <property type="term" value="P:chromosome organization"/>
    <property type="evidence" value="ECO:0007669"/>
    <property type="project" value="InterPro"/>
</dbReference>
<organism evidence="3">
    <name type="scientific">marine sediment metagenome</name>
    <dbReference type="NCBI Taxonomy" id="412755"/>
    <lineage>
        <taxon>unclassified sequences</taxon>
        <taxon>metagenomes</taxon>
        <taxon>ecological metagenomes</taxon>
    </lineage>
</organism>
<evidence type="ECO:0000313" key="3">
    <source>
        <dbReference type="EMBL" id="KKK46635.1"/>
    </source>
</evidence>
<evidence type="ECO:0008006" key="4">
    <source>
        <dbReference type="Google" id="ProtNLM"/>
    </source>
</evidence>
<evidence type="ECO:0000256" key="1">
    <source>
        <dbReference type="ARBA" id="ARBA00022612"/>
    </source>
</evidence>
<feature type="non-terminal residue" evidence="3">
    <location>
        <position position="65"/>
    </location>
</feature>
<dbReference type="InterPro" id="IPR005335">
    <property type="entry name" value="Terminase_ssu"/>
</dbReference>
<proteinExistence type="predicted"/>
<evidence type="ECO:0000256" key="2">
    <source>
        <dbReference type="ARBA" id="ARBA00023219"/>
    </source>
</evidence>
<gene>
    <name evidence="3" type="ORF">LCGC14_3163250</name>
</gene>
<protein>
    <recommendedName>
        <fullName evidence="4">Terminase small subunit</fullName>
    </recommendedName>
</protein>
<keyword evidence="2" id="KW-0231">Viral genome packaging</keyword>
<comment type="caution">
    <text evidence="3">The sequence shown here is derived from an EMBL/GenBank/DDBJ whole genome shotgun (WGS) entry which is preliminary data.</text>
</comment>
<name>A0A0F8WET2_9ZZZZ</name>
<sequence>MPLNPRQQLFVDEYLKDANGTQAVIRAGYSTNGAKVTAHRLLTNPNVQAAVKAGQARIAKAADVS</sequence>
<dbReference type="Pfam" id="PF03592">
    <property type="entry name" value="Terminase_2"/>
    <property type="match status" value="1"/>
</dbReference>
<accession>A0A0F8WET2</accession>
<dbReference type="InterPro" id="IPR038713">
    <property type="entry name" value="Terminase_Gp1_N_sf"/>
</dbReference>
<dbReference type="Gene3D" id="1.10.10.1400">
    <property type="entry name" value="Terminase, small subunit, N-terminal DNA-binding domain, HTH motif"/>
    <property type="match status" value="1"/>
</dbReference>
<keyword evidence="1" id="KW-1188">Viral release from host cell</keyword>
<dbReference type="EMBL" id="LAZR01069979">
    <property type="protein sequence ID" value="KKK46635.1"/>
    <property type="molecule type" value="Genomic_DNA"/>
</dbReference>
<dbReference type="PANTHER" id="PTHR41328:SF2">
    <property type="entry name" value="TERMINASE SMALL SUBUNIT"/>
    <property type="match status" value="1"/>
</dbReference>
<dbReference type="AlphaFoldDB" id="A0A0F8WET2"/>
<dbReference type="PANTHER" id="PTHR41328">
    <property type="entry name" value="TERMINASE SMALL SUBUNIT-RELATED"/>
    <property type="match status" value="1"/>
</dbReference>